<evidence type="ECO:0000313" key="5">
    <source>
        <dbReference type="Proteomes" id="UP000507222"/>
    </source>
</evidence>
<evidence type="ECO:0000256" key="1">
    <source>
        <dbReference type="ARBA" id="ARBA00022741"/>
    </source>
</evidence>
<dbReference type="Proteomes" id="UP000507222">
    <property type="component" value="Unassembled WGS sequence"/>
</dbReference>
<dbReference type="PANTHER" id="PTHR24223">
    <property type="entry name" value="ATP-BINDING CASSETTE SUB-FAMILY C"/>
    <property type="match status" value="1"/>
</dbReference>
<dbReference type="AlphaFoldDB" id="A0A6J5VVW9"/>
<sequence>MISLGRLDRYMMSRELVEDAAKRDEGCDSRTAVEVKNGPFSCDDESKEEDLKHINLNVNKGELTAIVGTVGSGKSSLLALILGEMHKYEFVEQLPMLLKHHGFKMGLLKKIHYLVCQWTEIDTRKWSGFLLGEGLGNDGVWRSN</sequence>
<gene>
    <name evidence="4" type="ORF">CURHAP_LOCUS52138</name>
</gene>
<evidence type="ECO:0000313" key="4">
    <source>
        <dbReference type="EMBL" id="CAB4291767.1"/>
    </source>
</evidence>
<evidence type="ECO:0000256" key="2">
    <source>
        <dbReference type="ARBA" id="ARBA00022840"/>
    </source>
</evidence>
<dbReference type="SUPFAM" id="SSF52540">
    <property type="entry name" value="P-loop containing nucleoside triphosphate hydrolases"/>
    <property type="match status" value="1"/>
</dbReference>
<dbReference type="GO" id="GO:0016887">
    <property type="term" value="F:ATP hydrolysis activity"/>
    <property type="evidence" value="ECO:0007669"/>
    <property type="project" value="InterPro"/>
</dbReference>
<dbReference type="InterPro" id="IPR003439">
    <property type="entry name" value="ABC_transporter-like_ATP-bd"/>
</dbReference>
<dbReference type="GO" id="GO:0016020">
    <property type="term" value="C:membrane"/>
    <property type="evidence" value="ECO:0007669"/>
    <property type="project" value="TreeGrafter"/>
</dbReference>
<feature type="domain" description="ABC transporter" evidence="3">
    <location>
        <begin position="51"/>
        <end position="87"/>
    </location>
</feature>
<dbReference type="InterPro" id="IPR050173">
    <property type="entry name" value="ABC_transporter_C-like"/>
</dbReference>
<keyword evidence="1" id="KW-0547">Nucleotide-binding</keyword>
<evidence type="ECO:0000259" key="3">
    <source>
        <dbReference type="Pfam" id="PF00005"/>
    </source>
</evidence>
<dbReference type="EMBL" id="CAEKDK010000008">
    <property type="protein sequence ID" value="CAB4291767.1"/>
    <property type="molecule type" value="Genomic_DNA"/>
</dbReference>
<dbReference type="Gene3D" id="3.40.50.300">
    <property type="entry name" value="P-loop containing nucleotide triphosphate hydrolases"/>
    <property type="match status" value="1"/>
</dbReference>
<organism evidence="4 5">
    <name type="scientific">Prunus armeniaca</name>
    <name type="common">Apricot</name>
    <name type="synonym">Armeniaca vulgaris</name>
    <dbReference type="NCBI Taxonomy" id="36596"/>
    <lineage>
        <taxon>Eukaryota</taxon>
        <taxon>Viridiplantae</taxon>
        <taxon>Streptophyta</taxon>
        <taxon>Embryophyta</taxon>
        <taxon>Tracheophyta</taxon>
        <taxon>Spermatophyta</taxon>
        <taxon>Magnoliopsida</taxon>
        <taxon>eudicotyledons</taxon>
        <taxon>Gunneridae</taxon>
        <taxon>Pentapetalae</taxon>
        <taxon>rosids</taxon>
        <taxon>fabids</taxon>
        <taxon>Rosales</taxon>
        <taxon>Rosaceae</taxon>
        <taxon>Amygdaloideae</taxon>
        <taxon>Amygdaleae</taxon>
        <taxon>Prunus</taxon>
    </lineage>
</organism>
<accession>A0A6J5VVW9</accession>
<dbReference type="GO" id="GO:0005524">
    <property type="term" value="F:ATP binding"/>
    <property type="evidence" value="ECO:0007669"/>
    <property type="project" value="UniProtKB-KW"/>
</dbReference>
<protein>
    <recommendedName>
        <fullName evidence="3">ABC transporter domain-containing protein</fullName>
    </recommendedName>
</protein>
<dbReference type="GO" id="GO:0042626">
    <property type="term" value="F:ATPase-coupled transmembrane transporter activity"/>
    <property type="evidence" value="ECO:0007669"/>
    <property type="project" value="TreeGrafter"/>
</dbReference>
<dbReference type="Pfam" id="PF00005">
    <property type="entry name" value="ABC_tran"/>
    <property type="match status" value="1"/>
</dbReference>
<proteinExistence type="predicted"/>
<dbReference type="PANTHER" id="PTHR24223:SF362">
    <property type="entry name" value="ABC TRANSPORTER C FAMILY MEMBER 4"/>
    <property type="match status" value="1"/>
</dbReference>
<reference evidence="4 5" key="1">
    <citation type="submission" date="2020-05" db="EMBL/GenBank/DDBJ databases">
        <authorList>
            <person name="Campoy J."/>
            <person name="Schneeberger K."/>
            <person name="Spophaly S."/>
        </authorList>
    </citation>
    <scope>NUCLEOTIDE SEQUENCE [LARGE SCALE GENOMIC DNA]</scope>
    <source>
        <strain evidence="4">PruArmRojPasFocal</strain>
    </source>
</reference>
<dbReference type="InterPro" id="IPR027417">
    <property type="entry name" value="P-loop_NTPase"/>
</dbReference>
<name>A0A6J5VVW9_PRUAR</name>
<keyword evidence="2" id="KW-0067">ATP-binding</keyword>